<sequence>MNLQVQTGSYGTAVTAGSSYPSAETSSFSTCSSPSPSPSAATTQQQYDSQLYSLTNTSFQQQNLNLSPLEIEQDKKDEGEVEEEEDYDQNKDPSNERSGSKWKHDEIKVFLTISKKITQLGQSLIMIWQRVFYLIKSQMQLKFLANKETGTGIEEEIEIKKENCKKQKPKNNVEVMAVAIAEMSKQEKGFWKKKWK</sequence>
<feature type="region of interest" description="Disordered" evidence="1">
    <location>
        <begin position="63"/>
        <end position="101"/>
    </location>
</feature>
<proteinExistence type="predicted"/>
<evidence type="ECO:0000313" key="3">
    <source>
        <dbReference type="Proteomes" id="UP000684084"/>
    </source>
</evidence>
<feature type="region of interest" description="Disordered" evidence="1">
    <location>
        <begin position="1"/>
        <end position="47"/>
    </location>
</feature>
<dbReference type="VEuPathDB" id="FungiDB:RhiirA1_541294"/>
<accession>A0A2I1DVL7</accession>
<name>A0A2I1DVL7_9GLOM</name>
<protein>
    <submittedName>
        <fullName evidence="2">Uncharacterized protein</fullName>
    </submittedName>
</protein>
<gene>
    <name evidence="2" type="ORF">CHRIB12_LOCUS18637</name>
</gene>
<feature type="compositionally biased region" description="Polar residues" evidence="1">
    <location>
        <begin position="1"/>
        <end position="20"/>
    </location>
</feature>
<reference evidence="2" key="1">
    <citation type="submission" date="2020-05" db="EMBL/GenBank/DDBJ databases">
        <authorList>
            <person name="Rincon C."/>
            <person name="Sanders R I."/>
            <person name="Robbins C."/>
            <person name="Chaturvedi A."/>
        </authorList>
    </citation>
    <scope>NUCLEOTIDE SEQUENCE</scope>
    <source>
        <strain evidence="2">CHB12</strain>
    </source>
</reference>
<evidence type="ECO:0000313" key="2">
    <source>
        <dbReference type="EMBL" id="CAB5383965.1"/>
    </source>
</evidence>
<dbReference type="EMBL" id="CAGKOT010000050">
    <property type="protein sequence ID" value="CAB5383965.1"/>
    <property type="molecule type" value="Genomic_DNA"/>
</dbReference>
<organism evidence="2 3">
    <name type="scientific">Rhizophagus irregularis</name>
    <dbReference type="NCBI Taxonomy" id="588596"/>
    <lineage>
        <taxon>Eukaryota</taxon>
        <taxon>Fungi</taxon>
        <taxon>Fungi incertae sedis</taxon>
        <taxon>Mucoromycota</taxon>
        <taxon>Glomeromycotina</taxon>
        <taxon>Glomeromycetes</taxon>
        <taxon>Glomerales</taxon>
        <taxon>Glomeraceae</taxon>
        <taxon>Rhizophagus</taxon>
    </lineage>
</organism>
<dbReference type="Proteomes" id="UP000684084">
    <property type="component" value="Unassembled WGS sequence"/>
</dbReference>
<dbReference type="OrthoDB" id="10363232at2759"/>
<evidence type="ECO:0000256" key="1">
    <source>
        <dbReference type="SAM" id="MobiDB-lite"/>
    </source>
</evidence>
<feature type="compositionally biased region" description="Basic and acidic residues" evidence="1">
    <location>
        <begin position="88"/>
        <end position="101"/>
    </location>
</feature>
<feature type="compositionally biased region" description="Low complexity" evidence="1">
    <location>
        <begin position="21"/>
        <end position="43"/>
    </location>
</feature>
<dbReference type="VEuPathDB" id="FungiDB:FUN_004289"/>
<comment type="caution">
    <text evidence="2">The sequence shown here is derived from an EMBL/GenBank/DDBJ whole genome shotgun (WGS) entry which is preliminary data.</text>
</comment>
<dbReference type="AlphaFoldDB" id="A0A2I1DVL7"/>